<dbReference type="InterPro" id="IPR000477">
    <property type="entry name" value="RT_dom"/>
</dbReference>
<feature type="domain" description="Reverse transcriptase" evidence="2">
    <location>
        <begin position="28"/>
        <end position="138"/>
    </location>
</feature>
<keyword evidence="3" id="KW-0548">Nucleotidyltransferase</keyword>
<dbReference type="PANTHER" id="PTHR19446">
    <property type="entry name" value="REVERSE TRANSCRIPTASES"/>
    <property type="match status" value="1"/>
</dbReference>
<dbReference type="EMBL" id="BGZK01000590">
    <property type="protein sequence ID" value="GBP51821.1"/>
    <property type="molecule type" value="Genomic_DNA"/>
</dbReference>
<evidence type="ECO:0000313" key="3">
    <source>
        <dbReference type="EMBL" id="GBP51821.1"/>
    </source>
</evidence>
<dbReference type="GO" id="GO:0003964">
    <property type="term" value="F:RNA-directed DNA polymerase activity"/>
    <property type="evidence" value="ECO:0007669"/>
    <property type="project" value="UniProtKB-KW"/>
</dbReference>
<organism evidence="3 4">
    <name type="scientific">Eumeta variegata</name>
    <name type="common">Bagworm moth</name>
    <name type="synonym">Eumeta japonica</name>
    <dbReference type="NCBI Taxonomy" id="151549"/>
    <lineage>
        <taxon>Eukaryota</taxon>
        <taxon>Metazoa</taxon>
        <taxon>Ecdysozoa</taxon>
        <taxon>Arthropoda</taxon>
        <taxon>Hexapoda</taxon>
        <taxon>Insecta</taxon>
        <taxon>Pterygota</taxon>
        <taxon>Neoptera</taxon>
        <taxon>Endopterygota</taxon>
        <taxon>Lepidoptera</taxon>
        <taxon>Glossata</taxon>
        <taxon>Ditrysia</taxon>
        <taxon>Tineoidea</taxon>
        <taxon>Psychidae</taxon>
        <taxon>Oiketicinae</taxon>
        <taxon>Eumeta</taxon>
    </lineage>
</organism>
<feature type="region of interest" description="Disordered" evidence="1">
    <location>
        <begin position="1"/>
        <end position="23"/>
    </location>
</feature>
<evidence type="ECO:0000259" key="2">
    <source>
        <dbReference type="Pfam" id="PF00078"/>
    </source>
</evidence>
<reference evidence="3 4" key="1">
    <citation type="journal article" date="2019" name="Commun. Biol.">
        <title>The bagworm genome reveals a unique fibroin gene that provides high tensile strength.</title>
        <authorList>
            <person name="Kono N."/>
            <person name="Nakamura H."/>
            <person name="Ohtoshi R."/>
            <person name="Tomita M."/>
            <person name="Numata K."/>
            <person name="Arakawa K."/>
        </authorList>
    </citation>
    <scope>NUCLEOTIDE SEQUENCE [LARGE SCALE GENOMIC DNA]</scope>
</reference>
<comment type="caution">
    <text evidence="3">The sequence shown here is derived from an EMBL/GenBank/DDBJ whole genome shotgun (WGS) entry which is preliminary data.</text>
</comment>
<keyword evidence="3" id="KW-0808">Transferase</keyword>
<evidence type="ECO:0000256" key="1">
    <source>
        <dbReference type="SAM" id="MobiDB-lite"/>
    </source>
</evidence>
<dbReference type="Proteomes" id="UP000299102">
    <property type="component" value="Unassembled WGS sequence"/>
</dbReference>
<dbReference type="OrthoDB" id="416454at2759"/>
<feature type="region of interest" description="Disordered" evidence="1">
    <location>
        <begin position="186"/>
        <end position="239"/>
    </location>
</feature>
<dbReference type="STRING" id="151549.A0A4C1WKP2"/>
<protein>
    <submittedName>
        <fullName evidence="3">Probable RNA-directed DNA polymerase from transposon BS</fullName>
    </submittedName>
</protein>
<proteinExistence type="predicted"/>
<gene>
    <name evidence="3" type="primary">RTase</name>
    <name evidence="3" type="ORF">EVAR_88525_1</name>
</gene>
<accession>A0A4C1WKP2</accession>
<dbReference type="AlphaFoldDB" id="A0A4C1WKP2"/>
<keyword evidence="4" id="KW-1185">Reference proteome</keyword>
<dbReference type="Pfam" id="PF00078">
    <property type="entry name" value="RVT_1"/>
    <property type="match status" value="1"/>
</dbReference>
<keyword evidence="3" id="KW-0695">RNA-directed DNA polymerase</keyword>
<evidence type="ECO:0000313" key="4">
    <source>
        <dbReference type="Proteomes" id="UP000299102"/>
    </source>
</evidence>
<name>A0A4C1WKP2_EUMVA</name>
<sequence length="245" mass="28148">MDKDISSPKRARRREGGGGQRVHGNGLIINEQFGFRPNHYCPQQALRLVEYILEGFKRKCKTVAVFFDVAKAFEKVWHAGLIYKLHQLQIPDRLVFTFHQNLTNRHLPFRHENSISAKKRNKAGVRQGSTLSPLQFLIHKRHPASVNRRPTRALRRLHRPIHERWQFSTNHSSPPEGHRRADAFVPNLENRGMHTAGDDVRGASIRPRRPKHQLQIPTPDSAKKTSAEKPLAHPGTSGMTFFIEI</sequence>
<feature type="compositionally biased region" description="Basic and acidic residues" evidence="1">
    <location>
        <begin position="221"/>
        <end position="231"/>
    </location>
</feature>